<dbReference type="OrthoDB" id="27031at2759"/>
<proteinExistence type="predicted"/>
<gene>
    <name evidence="2" type="ORF">DILT_LOCUS19254</name>
</gene>
<feature type="signal peptide" evidence="1">
    <location>
        <begin position="1"/>
        <end position="22"/>
    </location>
</feature>
<dbReference type="EMBL" id="UYRU01110113">
    <property type="protein sequence ID" value="VDN44060.1"/>
    <property type="molecule type" value="Genomic_DNA"/>
</dbReference>
<keyword evidence="3" id="KW-1185">Reference proteome</keyword>
<feature type="chain" id="PRO_5018092548" evidence="1">
    <location>
        <begin position="23"/>
        <end position="147"/>
    </location>
</feature>
<evidence type="ECO:0000256" key="1">
    <source>
        <dbReference type="SAM" id="SignalP"/>
    </source>
</evidence>
<sequence>MTPCLRELHLAVIVVTLQSALDDPEQLKVPPASQLLESDISAAVQLVHPLPAVSVDELSDPNPSDRVLDWLTLAFLLQDLKTKLDYLGGADLKTFAGSYSFECLESISPELRRSYLLALVPPLVKVIKNLCTFYKEQVRSSAEVDSI</sequence>
<name>A0A3P7NSV5_DIBLA</name>
<accession>A0A3P7NSV5</accession>
<reference evidence="2 3" key="1">
    <citation type="submission" date="2018-11" db="EMBL/GenBank/DDBJ databases">
        <authorList>
            <consortium name="Pathogen Informatics"/>
        </authorList>
    </citation>
    <scope>NUCLEOTIDE SEQUENCE [LARGE SCALE GENOMIC DNA]</scope>
</reference>
<dbReference type="Proteomes" id="UP000281553">
    <property type="component" value="Unassembled WGS sequence"/>
</dbReference>
<organism evidence="2 3">
    <name type="scientific">Dibothriocephalus latus</name>
    <name type="common">Fish tapeworm</name>
    <name type="synonym">Diphyllobothrium latum</name>
    <dbReference type="NCBI Taxonomy" id="60516"/>
    <lineage>
        <taxon>Eukaryota</taxon>
        <taxon>Metazoa</taxon>
        <taxon>Spiralia</taxon>
        <taxon>Lophotrochozoa</taxon>
        <taxon>Platyhelminthes</taxon>
        <taxon>Cestoda</taxon>
        <taxon>Eucestoda</taxon>
        <taxon>Diphyllobothriidea</taxon>
        <taxon>Diphyllobothriidae</taxon>
        <taxon>Dibothriocephalus</taxon>
    </lineage>
</organism>
<dbReference type="AlphaFoldDB" id="A0A3P7NSV5"/>
<protein>
    <submittedName>
        <fullName evidence="2">Uncharacterized protein</fullName>
    </submittedName>
</protein>
<evidence type="ECO:0000313" key="2">
    <source>
        <dbReference type="EMBL" id="VDN44060.1"/>
    </source>
</evidence>
<keyword evidence="1" id="KW-0732">Signal</keyword>
<evidence type="ECO:0000313" key="3">
    <source>
        <dbReference type="Proteomes" id="UP000281553"/>
    </source>
</evidence>